<dbReference type="InterPro" id="IPR021139">
    <property type="entry name" value="NYN"/>
</dbReference>
<reference evidence="2 3" key="1">
    <citation type="submission" date="2019-10" db="EMBL/GenBank/DDBJ databases">
        <title>Alcanivorax sp.PA15-N-34 draft genome sequence.</title>
        <authorList>
            <person name="Liao X."/>
            <person name="Shao Z."/>
        </authorList>
    </citation>
    <scope>NUCLEOTIDE SEQUENCE [LARGE SCALE GENOMIC DNA]</scope>
    <source>
        <strain evidence="2 3">PA15-N-34</strain>
    </source>
</reference>
<accession>A0A6N7LVL3</accession>
<dbReference type="InterPro" id="IPR047140">
    <property type="entry name" value="LabA"/>
</dbReference>
<dbReference type="Pfam" id="PF01936">
    <property type="entry name" value="NYN"/>
    <property type="match status" value="1"/>
</dbReference>
<keyword evidence="3" id="KW-1185">Reference proteome</keyword>
<evidence type="ECO:0000313" key="3">
    <source>
        <dbReference type="Proteomes" id="UP000469421"/>
    </source>
</evidence>
<dbReference type="AlphaFoldDB" id="A0A6N7LVL3"/>
<gene>
    <name evidence="2" type="ORF">GFN93_14745</name>
</gene>
<protein>
    <submittedName>
        <fullName evidence="2">NYN domain-containing protein</fullName>
    </submittedName>
</protein>
<dbReference type="PANTHER" id="PTHR35458:SF8">
    <property type="entry name" value="SLR0650 PROTEIN"/>
    <property type="match status" value="1"/>
</dbReference>
<dbReference type="EMBL" id="WIRE01000002">
    <property type="protein sequence ID" value="MQX54509.1"/>
    <property type="molecule type" value="Genomic_DNA"/>
</dbReference>
<sequence>MTRIAVFADVQNIYYTTRQAFGRQFNYRALWETLSQQGDIVVALAYATERGDDGQTRFQDALRHLGFTVKLKPYIQRSDGSTKGDWDVGIAVDVMTHAPQVDTVVLLSGDGDFDVLLSAIKVSPGVRTEVYGVESLTARSLIESANDYHPIEADLLLP</sequence>
<dbReference type="Proteomes" id="UP000469421">
    <property type="component" value="Unassembled WGS sequence"/>
</dbReference>
<dbReference type="PANTHER" id="PTHR35458">
    <property type="entry name" value="SLR0755 PROTEIN"/>
    <property type="match status" value="1"/>
</dbReference>
<comment type="caution">
    <text evidence="2">The sequence shown here is derived from an EMBL/GenBank/DDBJ whole genome shotgun (WGS) entry which is preliminary data.</text>
</comment>
<name>A0A6N7LVL3_9GAMM</name>
<dbReference type="RefSeq" id="WP_153502087.1">
    <property type="nucleotide sequence ID" value="NZ_WIRE01000002.1"/>
</dbReference>
<organism evidence="2 3">
    <name type="scientific">Alcanivorax sediminis</name>
    <dbReference type="NCBI Taxonomy" id="2663008"/>
    <lineage>
        <taxon>Bacteria</taxon>
        <taxon>Pseudomonadati</taxon>
        <taxon>Pseudomonadota</taxon>
        <taxon>Gammaproteobacteria</taxon>
        <taxon>Oceanospirillales</taxon>
        <taxon>Alcanivoracaceae</taxon>
        <taxon>Alcanivorax</taxon>
    </lineage>
</organism>
<dbReference type="GO" id="GO:0004540">
    <property type="term" value="F:RNA nuclease activity"/>
    <property type="evidence" value="ECO:0007669"/>
    <property type="project" value="InterPro"/>
</dbReference>
<dbReference type="CDD" id="cd10911">
    <property type="entry name" value="PIN_LabA"/>
    <property type="match status" value="1"/>
</dbReference>
<evidence type="ECO:0000259" key="1">
    <source>
        <dbReference type="Pfam" id="PF01936"/>
    </source>
</evidence>
<feature type="domain" description="NYN" evidence="1">
    <location>
        <begin position="3"/>
        <end position="152"/>
    </location>
</feature>
<dbReference type="Gene3D" id="3.40.50.1010">
    <property type="entry name" value="5'-nuclease"/>
    <property type="match status" value="1"/>
</dbReference>
<proteinExistence type="predicted"/>
<evidence type="ECO:0000313" key="2">
    <source>
        <dbReference type="EMBL" id="MQX54509.1"/>
    </source>
</evidence>